<dbReference type="EMBL" id="QJJK01000023">
    <property type="protein sequence ID" value="PXW50729.1"/>
    <property type="molecule type" value="Genomic_DNA"/>
</dbReference>
<evidence type="ECO:0000313" key="2">
    <source>
        <dbReference type="Proteomes" id="UP000248021"/>
    </source>
</evidence>
<accession>A0A2V3TT76</accession>
<organism evidence="1 2">
    <name type="scientific">Chelatococcus asaccharovorans</name>
    <dbReference type="NCBI Taxonomy" id="28210"/>
    <lineage>
        <taxon>Bacteria</taxon>
        <taxon>Pseudomonadati</taxon>
        <taxon>Pseudomonadota</taxon>
        <taxon>Alphaproteobacteria</taxon>
        <taxon>Hyphomicrobiales</taxon>
        <taxon>Chelatococcaceae</taxon>
        <taxon>Chelatococcus</taxon>
    </lineage>
</organism>
<dbReference type="Proteomes" id="UP000248021">
    <property type="component" value="Unassembled WGS sequence"/>
</dbReference>
<reference evidence="1 2" key="1">
    <citation type="submission" date="2018-05" db="EMBL/GenBank/DDBJ databases">
        <title>Genomic Encyclopedia of Type Strains, Phase IV (KMG-IV): sequencing the most valuable type-strain genomes for metagenomic binning, comparative biology and taxonomic classification.</title>
        <authorList>
            <person name="Goeker M."/>
        </authorList>
    </citation>
    <scope>NUCLEOTIDE SEQUENCE [LARGE SCALE GENOMIC DNA]</scope>
    <source>
        <strain evidence="1 2">DSM 6462</strain>
    </source>
</reference>
<protein>
    <submittedName>
        <fullName evidence="1">Uncharacterized protein</fullName>
    </submittedName>
</protein>
<evidence type="ECO:0000313" key="1">
    <source>
        <dbReference type="EMBL" id="PXW50729.1"/>
    </source>
</evidence>
<proteinExistence type="predicted"/>
<dbReference type="RefSeq" id="WP_110378495.1">
    <property type="nucleotide sequence ID" value="NZ_JAHBRY010000001.1"/>
</dbReference>
<sequence>MSDLSASSAPVSGGATVISGAKSAVTNEYAIEVKQWQLYEQLKVTIGGHVFSASSVIEGFRLDAPGGPQCNGKASLDHFVAFNKAAIESLTGGTVFVRPAQSGSGNFELVIQAKTGTDLHGGQVSAAIDRGKSLHLPAHFDDQPQDNLVTVTRNGEAVVVPTPAVNGTVHATIDLDSWNARDTLHVNIGEHAFTGGAGANPAESLEQFVATNGAAINAVTGGQLAIEHGDLVIKGSSSLKGGLISASMERGDLPSAFTPDVALKVTQDSGGSTASNAYEAPAPKKTASEYRIEVGPWMEHQQFQLTIGTHSYTSYGVFGIDTAKSLAKFVDMNKAPIEALTGGKISAEGDTLVIHSDKGLTGGSVSAHMDEWNGTAIDISATAYVEPIVPVKPVEPVKPVTPVVPVKPVEPVHPVDPSAGTKTDTGLNFTVDSGGFKDGDAKVVLKGLHLGTQNIAGREDTVDLSFTIDLVANTSRVKPIAGASLEQAVNTLFKAGGELDGSHHTAGLFGYGQDVYLVAAQQAGTSFGSDDVIIKVTGYTGVVDHSDFV</sequence>
<name>A0A2V3TT76_9HYPH</name>
<keyword evidence="2" id="KW-1185">Reference proteome</keyword>
<comment type="caution">
    <text evidence="1">The sequence shown here is derived from an EMBL/GenBank/DDBJ whole genome shotgun (WGS) entry which is preliminary data.</text>
</comment>
<dbReference type="AlphaFoldDB" id="A0A2V3TT76"/>
<gene>
    <name evidence="1" type="ORF">C7450_1231</name>
</gene>